<dbReference type="PANTHER" id="PTHR21600">
    <property type="entry name" value="MITOCHONDRIAL RNA PSEUDOURIDINE SYNTHASE"/>
    <property type="match status" value="1"/>
</dbReference>
<dbReference type="GO" id="GO:0003723">
    <property type="term" value="F:RNA binding"/>
    <property type="evidence" value="ECO:0007669"/>
    <property type="project" value="InterPro"/>
</dbReference>
<proteinExistence type="predicted"/>
<dbReference type="EMBL" id="MUJZ01005776">
    <property type="protein sequence ID" value="OTF82989.1"/>
    <property type="molecule type" value="Genomic_DNA"/>
</dbReference>
<protein>
    <submittedName>
        <fullName evidence="1">RNA pseudouridylate synthase domain-containing protein 2-like</fullName>
    </submittedName>
</protein>
<dbReference type="PANTHER" id="PTHR21600:SF40">
    <property type="entry name" value="PSEUDOURIDYLATE SYNTHASE RPUSD2"/>
    <property type="match status" value="1"/>
</dbReference>
<dbReference type="Proteomes" id="UP000194236">
    <property type="component" value="Unassembled WGS sequence"/>
</dbReference>
<gene>
    <name evidence="1" type="ORF">BLA29_001212</name>
</gene>
<reference evidence="1 2" key="1">
    <citation type="submission" date="2017-03" db="EMBL/GenBank/DDBJ databases">
        <title>Genome Survey of Euroglyphus maynei.</title>
        <authorList>
            <person name="Arlian L.G."/>
            <person name="Morgan M.S."/>
            <person name="Rider S.D."/>
        </authorList>
    </citation>
    <scope>NUCLEOTIDE SEQUENCE [LARGE SCALE GENOMIC DNA]</scope>
    <source>
        <strain evidence="1">Arlian Lab</strain>
        <tissue evidence="1">Whole body</tissue>
    </source>
</reference>
<organism evidence="1 2">
    <name type="scientific">Euroglyphus maynei</name>
    <name type="common">Mayne's house dust mite</name>
    <dbReference type="NCBI Taxonomy" id="6958"/>
    <lineage>
        <taxon>Eukaryota</taxon>
        <taxon>Metazoa</taxon>
        <taxon>Ecdysozoa</taxon>
        <taxon>Arthropoda</taxon>
        <taxon>Chelicerata</taxon>
        <taxon>Arachnida</taxon>
        <taxon>Acari</taxon>
        <taxon>Acariformes</taxon>
        <taxon>Sarcoptiformes</taxon>
        <taxon>Astigmata</taxon>
        <taxon>Psoroptidia</taxon>
        <taxon>Analgoidea</taxon>
        <taxon>Pyroglyphidae</taxon>
        <taxon>Pyroglyphinae</taxon>
        <taxon>Euroglyphus</taxon>
    </lineage>
</organism>
<dbReference type="GO" id="GO:0009982">
    <property type="term" value="F:pseudouridine synthase activity"/>
    <property type="evidence" value="ECO:0007669"/>
    <property type="project" value="InterPro"/>
</dbReference>
<dbReference type="GO" id="GO:0000455">
    <property type="term" value="P:enzyme-directed rRNA pseudouridine synthesis"/>
    <property type="evidence" value="ECO:0007669"/>
    <property type="project" value="TreeGrafter"/>
</dbReference>
<dbReference type="AlphaFoldDB" id="A0A1Y3BPT7"/>
<dbReference type="SUPFAM" id="SSF55120">
    <property type="entry name" value="Pseudouridine synthase"/>
    <property type="match status" value="1"/>
</dbReference>
<sequence length="209" mass="24260">GTIECDQPIETLDHRIGICIVSANGKPSRTQFTRLNYNGKSSTVLARPLTGRMHQIRVHLQYLGHPIVNDSFYNSTVFGEKKGRDGDLGKSREQLLKDLEEAHDKSIYINQPKDHDQQQARIDDERNIHAIKALEHYTSQSIWNDLKANYVFDANKYEKDPDCNECRIETFDPVAYEQLIYLHALRYQGKDWSFETQTPVWAKDTWTCD</sequence>
<dbReference type="Gene3D" id="3.30.2350.10">
    <property type="entry name" value="Pseudouridine synthase"/>
    <property type="match status" value="1"/>
</dbReference>
<dbReference type="InterPro" id="IPR050188">
    <property type="entry name" value="RluA_PseudoU_synthase"/>
</dbReference>
<evidence type="ECO:0000313" key="2">
    <source>
        <dbReference type="Proteomes" id="UP000194236"/>
    </source>
</evidence>
<feature type="non-terminal residue" evidence="1">
    <location>
        <position position="1"/>
    </location>
</feature>
<evidence type="ECO:0000313" key="1">
    <source>
        <dbReference type="EMBL" id="OTF82989.1"/>
    </source>
</evidence>
<dbReference type="OrthoDB" id="424794at2759"/>
<keyword evidence="2" id="KW-1185">Reference proteome</keyword>
<dbReference type="InterPro" id="IPR020103">
    <property type="entry name" value="PsdUridine_synth_cat_dom_sf"/>
</dbReference>
<name>A0A1Y3BPT7_EURMA</name>
<comment type="caution">
    <text evidence="1">The sequence shown here is derived from an EMBL/GenBank/DDBJ whole genome shotgun (WGS) entry which is preliminary data.</text>
</comment>
<accession>A0A1Y3BPT7</accession>